<keyword evidence="3" id="KW-1185">Reference proteome</keyword>
<dbReference type="SUPFAM" id="SSF55729">
    <property type="entry name" value="Acyl-CoA N-acyltransferases (Nat)"/>
    <property type="match status" value="1"/>
</dbReference>
<reference evidence="2 3" key="1">
    <citation type="journal article" date="2019" name="Nat. Ecol. Evol.">
        <title>Megaphylogeny resolves global patterns of mushroom evolution.</title>
        <authorList>
            <person name="Varga T."/>
            <person name="Krizsan K."/>
            <person name="Foldi C."/>
            <person name="Dima B."/>
            <person name="Sanchez-Garcia M."/>
            <person name="Sanchez-Ramirez S."/>
            <person name="Szollosi G.J."/>
            <person name="Szarkandi J.G."/>
            <person name="Papp V."/>
            <person name="Albert L."/>
            <person name="Andreopoulos W."/>
            <person name="Angelini C."/>
            <person name="Antonin V."/>
            <person name="Barry K.W."/>
            <person name="Bougher N.L."/>
            <person name="Buchanan P."/>
            <person name="Buyck B."/>
            <person name="Bense V."/>
            <person name="Catcheside P."/>
            <person name="Chovatia M."/>
            <person name="Cooper J."/>
            <person name="Damon W."/>
            <person name="Desjardin D."/>
            <person name="Finy P."/>
            <person name="Geml J."/>
            <person name="Haridas S."/>
            <person name="Hughes K."/>
            <person name="Justo A."/>
            <person name="Karasinski D."/>
            <person name="Kautmanova I."/>
            <person name="Kiss B."/>
            <person name="Kocsube S."/>
            <person name="Kotiranta H."/>
            <person name="LaButti K.M."/>
            <person name="Lechner B.E."/>
            <person name="Liimatainen K."/>
            <person name="Lipzen A."/>
            <person name="Lukacs Z."/>
            <person name="Mihaltcheva S."/>
            <person name="Morgado L.N."/>
            <person name="Niskanen T."/>
            <person name="Noordeloos M.E."/>
            <person name="Ohm R.A."/>
            <person name="Ortiz-Santana B."/>
            <person name="Ovrebo C."/>
            <person name="Racz N."/>
            <person name="Riley R."/>
            <person name="Savchenko A."/>
            <person name="Shiryaev A."/>
            <person name="Soop K."/>
            <person name="Spirin V."/>
            <person name="Szebenyi C."/>
            <person name="Tomsovsky M."/>
            <person name="Tulloss R.E."/>
            <person name="Uehling J."/>
            <person name="Grigoriev I.V."/>
            <person name="Vagvolgyi C."/>
            <person name="Papp T."/>
            <person name="Martin F.M."/>
            <person name="Miettinen O."/>
            <person name="Hibbett D.S."/>
            <person name="Nagy L.G."/>
        </authorList>
    </citation>
    <scope>NUCLEOTIDE SEQUENCE [LARGE SCALE GENOMIC DNA]</scope>
    <source>
        <strain evidence="2 3">CBS 962.96</strain>
    </source>
</reference>
<dbReference type="PROSITE" id="PS51186">
    <property type="entry name" value="GNAT"/>
    <property type="match status" value="1"/>
</dbReference>
<protein>
    <recommendedName>
        <fullName evidence="1">N-acetyltransferase domain-containing protein</fullName>
    </recommendedName>
</protein>
<dbReference type="Proteomes" id="UP000297245">
    <property type="component" value="Unassembled WGS sequence"/>
</dbReference>
<name>A0A4S8MVQ3_DENBC</name>
<evidence type="ECO:0000259" key="1">
    <source>
        <dbReference type="PROSITE" id="PS51186"/>
    </source>
</evidence>
<proteinExistence type="predicted"/>
<organism evidence="2 3">
    <name type="scientific">Dendrothele bispora (strain CBS 962.96)</name>
    <dbReference type="NCBI Taxonomy" id="1314807"/>
    <lineage>
        <taxon>Eukaryota</taxon>
        <taxon>Fungi</taxon>
        <taxon>Dikarya</taxon>
        <taxon>Basidiomycota</taxon>
        <taxon>Agaricomycotina</taxon>
        <taxon>Agaricomycetes</taxon>
        <taxon>Agaricomycetidae</taxon>
        <taxon>Agaricales</taxon>
        <taxon>Agaricales incertae sedis</taxon>
        <taxon>Dendrothele</taxon>
    </lineage>
</organism>
<accession>A0A4S8MVQ3</accession>
<dbReference type="PANTHER" id="PTHR42791:SF2">
    <property type="entry name" value="N-ACETYLTRANSFERASE DOMAIN-CONTAINING PROTEIN"/>
    <property type="match status" value="1"/>
</dbReference>
<dbReference type="InterPro" id="IPR016181">
    <property type="entry name" value="Acyl_CoA_acyltransferase"/>
</dbReference>
<dbReference type="EMBL" id="ML179039">
    <property type="protein sequence ID" value="THV07091.1"/>
    <property type="molecule type" value="Genomic_DNA"/>
</dbReference>
<sequence>MTSETIIRAAVAKALFYVAIDRSTGAVVGTACWYPVGVDFLADEEQQEKAKAADLFAALQRDEPDIHHWWMNTFLPTLSCISNKYLGSSTEKNVKMENWTLYSLAVKPSHQGRRIGRKLVEIGEEQAFKQGVFACFETDNEKNLMIYQKLGYGIVGSDYVEGPPGKPGYSLYVLYKTKDLEVVG</sequence>
<dbReference type="InterPro" id="IPR000182">
    <property type="entry name" value="GNAT_dom"/>
</dbReference>
<evidence type="ECO:0000313" key="3">
    <source>
        <dbReference type="Proteomes" id="UP000297245"/>
    </source>
</evidence>
<gene>
    <name evidence="2" type="ORF">K435DRAFT_381126</name>
</gene>
<feature type="domain" description="N-acetyltransferase" evidence="1">
    <location>
        <begin position="38"/>
        <end position="181"/>
    </location>
</feature>
<dbReference type="PANTHER" id="PTHR42791">
    <property type="entry name" value="GNAT FAMILY ACETYLTRANSFERASE"/>
    <property type="match status" value="1"/>
</dbReference>
<dbReference type="GO" id="GO:0016747">
    <property type="term" value="F:acyltransferase activity, transferring groups other than amino-acyl groups"/>
    <property type="evidence" value="ECO:0007669"/>
    <property type="project" value="InterPro"/>
</dbReference>
<dbReference type="AlphaFoldDB" id="A0A4S8MVQ3"/>
<evidence type="ECO:0000313" key="2">
    <source>
        <dbReference type="EMBL" id="THV07091.1"/>
    </source>
</evidence>
<dbReference type="InterPro" id="IPR052523">
    <property type="entry name" value="Trichothecene_AcTrans"/>
</dbReference>
<dbReference type="Gene3D" id="3.40.630.30">
    <property type="match status" value="1"/>
</dbReference>
<dbReference type="Pfam" id="PF00583">
    <property type="entry name" value="Acetyltransf_1"/>
    <property type="match status" value="1"/>
</dbReference>
<dbReference type="OrthoDB" id="61113at2759"/>
<dbReference type="CDD" id="cd04301">
    <property type="entry name" value="NAT_SF"/>
    <property type="match status" value="1"/>
</dbReference>